<dbReference type="PANTHER" id="PTHR43616">
    <property type="entry name" value="GLYCEROL DEHYDROGENASE"/>
    <property type="match status" value="1"/>
</dbReference>
<keyword evidence="4" id="KW-0521">NADP</keyword>
<keyword evidence="1" id="KW-0963">Cytoplasm</keyword>
<keyword evidence="8" id="KW-0594">Phospholipid biosynthesis</keyword>
<dbReference type="Gene3D" id="1.20.1090.10">
    <property type="entry name" value="Dehydroquinate synthase-like - alpha domain"/>
    <property type="match status" value="1"/>
</dbReference>
<dbReference type="EMBL" id="FCOR01000008">
    <property type="protein sequence ID" value="CVK16545.1"/>
    <property type="molecule type" value="Genomic_DNA"/>
</dbReference>
<evidence type="ECO:0000313" key="10">
    <source>
        <dbReference type="EMBL" id="CVK16545.1"/>
    </source>
</evidence>
<dbReference type="SUPFAM" id="SSF56796">
    <property type="entry name" value="Dehydroquinate synthase-like"/>
    <property type="match status" value="1"/>
</dbReference>
<evidence type="ECO:0000256" key="2">
    <source>
        <dbReference type="ARBA" id="ARBA00022516"/>
    </source>
</evidence>
<keyword evidence="5" id="KW-0560">Oxidoreductase</keyword>
<dbReference type="GO" id="GO:0008654">
    <property type="term" value="P:phospholipid biosynthetic process"/>
    <property type="evidence" value="ECO:0007669"/>
    <property type="project" value="UniProtKB-KW"/>
</dbReference>
<evidence type="ECO:0000256" key="9">
    <source>
        <dbReference type="ARBA" id="ARBA00023264"/>
    </source>
</evidence>
<evidence type="ECO:0000256" key="7">
    <source>
        <dbReference type="ARBA" id="ARBA00023098"/>
    </source>
</evidence>
<evidence type="ECO:0000256" key="6">
    <source>
        <dbReference type="ARBA" id="ARBA00023027"/>
    </source>
</evidence>
<evidence type="ECO:0000256" key="5">
    <source>
        <dbReference type="ARBA" id="ARBA00023002"/>
    </source>
</evidence>
<keyword evidence="9" id="KW-1208">Phospholipid metabolism</keyword>
<evidence type="ECO:0000256" key="4">
    <source>
        <dbReference type="ARBA" id="ARBA00022857"/>
    </source>
</evidence>
<sequence>MSKESIKSALKQATVTKFLEIETHILNDIPQIFKEQFPGKKAIVIADPNTYRVAGKKVHEALKNAGLEGVEPYILDDPNLYADYIFVEKIRDYLKDKEVTPIAVGSGVINDLTKRASSELKRPYMCVATAASMDGYSSAGASITNKGAKITHACEAPKVLVADIDVIAAAPPLMTASGYADLYAKVVSGADWILAAELADPNHPKKGIEPMTGAWNIVQDGLTEALQDPSGAKNGNPKAIELLTEGLMLGGFAMQSMESWGAGVSRPASGSEHQFSHLWDMEHHTFKGEMAKKFGLYPNQDEQAPSHGFKVGIGTLAITALYEVFLKESIDRLDVEAAVEKWPTLESQLKEIDEMFAGTEIHPFAVAQTTDKYVTKEELREQLNKIKKSWPQLKVKLRNQVIPFEETKKRLAAVGAPVEPEEIGITRKRLKDSFYRAHKIRSRYTILDFAYRSGYFDQWIEELFGEKGVLKGK</sequence>
<dbReference type="OrthoDB" id="9763580at2"/>
<dbReference type="InterPro" id="IPR016205">
    <property type="entry name" value="Glycerol_DH"/>
</dbReference>
<dbReference type="PANTHER" id="PTHR43616:SF5">
    <property type="entry name" value="GLYCEROL DEHYDROGENASE 1"/>
    <property type="match status" value="1"/>
</dbReference>
<dbReference type="CDD" id="cd08175">
    <property type="entry name" value="G1PDH"/>
    <property type="match status" value="1"/>
</dbReference>
<dbReference type="GO" id="GO:0016614">
    <property type="term" value="F:oxidoreductase activity, acting on CH-OH group of donors"/>
    <property type="evidence" value="ECO:0007669"/>
    <property type="project" value="InterPro"/>
</dbReference>
<keyword evidence="7" id="KW-0443">Lipid metabolism</keyword>
<organism evidence="10 11">
    <name type="scientific">Apibacter mensalis</name>
    <dbReference type="NCBI Taxonomy" id="1586267"/>
    <lineage>
        <taxon>Bacteria</taxon>
        <taxon>Pseudomonadati</taxon>
        <taxon>Bacteroidota</taxon>
        <taxon>Flavobacteriia</taxon>
        <taxon>Flavobacteriales</taxon>
        <taxon>Weeksellaceae</taxon>
        <taxon>Apibacter</taxon>
    </lineage>
</organism>
<reference evidence="10 11" key="1">
    <citation type="submission" date="2016-01" db="EMBL/GenBank/DDBJ databases">
        <authorList>
            <person name="McClelland M."/>
            <person name="Jain A."/>
            <person name="Saraogi P."/>
            <person name="Mendelson R."/>
            <person name="Westerman R."/>
            <person name="SanMiguel P."/>
            <person name="Csonka L."/>
        </authorList>
    </citation>
    <scope>NUCLEOTIDE SEQUENCE [LARGE SCALE GENOMIC DNA]</scope>
    <source>
        <strain evidence="10 11">R-53146</strain>
    </source>
</reference>
<dbReference type="InterPro" id="IPR032837">
    <property type="entry name" value="G1PDH"/>
</dbReference>
<protein>
    <submittedName>
        <fullName evidence="10">Glycerol-1-phosphate dehydrogenase [NAD(P)+]</fullName>
    </submittedName>
</protein>
<dbReference type="GO" id="GO:0046872">
    <property type="term" value="F:metal ion binding"/>
    <property type="evidence" value="ECO:0007669"/>
    <property type="project" value="UniProtKB-KW"/>
</dbReference>
<keyword evidence="3" id="KW-0479">Metal-binding</keyword>
<evidence type="ECO:0000256" key="8">
    <source>
        <dbReference type="ARBA" id="ARBA00023209"/>
    </source>
</evidence>
<keyword evidence="2" id="KW-0444">Lipid biosynthesis</keyword>
<proteinExistence type="predicted"/>
<keyword evidence="11" id="KW-1185">Reference proteome</keyword>
<keyword evidence="6" id="KW-0520">NAD</keyword>
<dbReference type="AlphaFoldDB" id="A0A0X3AR57"/>
<dbReference type="STRING" id="1586267.GCA_001418685_01406"/>
<evidence type="ECO:0000256" key="1">
    <source>
        <dbReference type="ARBA" id="ARBA00022490"/>
    </source>
</evidence>
<dbReference type="Gene3D" id="3.40.50.1970">
    <property type="match status" value="1"/>
</dbReference>
<dbReference type="Proteomes" id="UP000182761">
    <property type="component" value="Unassembled WGS sequence"/>
</dbReference>
<evidence type="ECO:0000313" key="11">
    <source>
        <dbReference type="Proteomes" id="UP000182761"/>
    </source>
</evidence>
<name>A0A0X3AR57_9FLAO</name>
<gene>
    <name evidence="10" type="ORF">Ga0061079_10845</name>
</gene>
<dbReference type="Pfam" id="PF13685">
    <property type="entry name" value="Fe-ADH_2"/>
    <property type="match status" value="1"/>
</dbReference>
<dbReference type="RefSeq" id="WP_055425799.1">
    <property type="nucleotide sequence ID" value="NZ_FCOR01000008.1"/>
</dbReference>
<evidence type="ECO:0000256" key="3">
    <source>
        <dbReference type="ARBA" id="ARBA00022723"/>
    </source>
</evidence>
<accession>A0A0X3AR57</accession>